<comment type="caution">
    <text evidence="7">The sequence shown here is derived from an EMBL/GenBank/DDBJ whole genome shotgun (WGS) entry which is preliminary data.</text>
</comment>
<feature type="region of interest" description="Disordered" evidence="6">
    <location>
        <begin position="1"/>
        <end position="26"/>
    </location>
</feature>
<evidence type="ECO:0000313" key="8">
    <source>
        <dbReference type="Proteomes" id="UP001501444"/>
    </source>
</evidence>
<keyword evidence="3 4" id="KW-0687">Ribonucleoprotein</keyword>
<reference evidence="7 8" key="1">
    <citation type="journal article" date="2019" name="Int. J. Syst. Evol. Microbiol.">
        <title>The Global Catalogue of Microorganisms (GCM) 10K type strain sequencing project: providing services to taxonomists for standard genome sequencing and annotation.</title>
        <authorList>
            <consortium name="The Broad Institute Genomics Platform"/>
            <consortium name="The Broad Institute Genome Sequencing Center for Infectious Disease"/>
            <person name="Wu L."/>
            <person name="Ma J."/>
        </authorList>
    </citation>
    <scope>NUCLEOTIDE SEQUENCE [LARGE SCALE GENOMIC DNA]</scope>
    <source>
        <strain evidence="7 8">JCM 3272</strain>
    </source>
</reference>
<evidence type="ECO:0000256" key="5">
    <source>
        <dbReference type="RuleBase" id="RU000568"/>
    </source>
</evidence>
<dbReference type="InterPro" id="IPR001706">
    <property type="entry name" value="Ribosomal_bL35"/>
</dbReference>
<evidence type="ECO:0000313" key="7">
    <source>
        <dbReference type="EMBL" id="GAA2393172.1"/>
    </source>
</evidence>
<keyword evidence="2 4" id="KW-0689">Ribosomal protein</keyword>
<sequence>MKGNTSMPKFKPHSGMKKRVKITGRGKILSEPAGKRHLLEVKSSKRTRRLSGNVELGQSETRKVNKLLGR</sequence>
<protein>
    <recommendedName>
        <fullName evidence="4">Large ribosomal subunit protein bL35</fullName>
    </recommendedName>
</protein>
<feature type="compositionally biased region" description="Basic residues" evidence="6">
    <location>
        <begin position="10"/>
        <end position="24"/>
    </location>
</feature>
<dbReference type="InterPro" id="IPR021137">
    <property type="entry name" value="Ribosomal_bL35-like"/>
</dbReference>
<dbReference type="Gene3D" id="4.10.410.60">
    <property type="match status" value="1"/>
</dbReference>
<accession>A0ABN3I425</accession>
<dbReference type="Pfam" id="PF01632">
    <property type="entry name" value="Ribosomal_L35p"/>
    <property type="match status" value="1"/>
</dbReference>
<dbReference type="InterPro" id="IPR037229">
    <property type="entry name" value="Ribosomal_bL35_sf"/>
</dbReference>
<gene>
    <name evidence="4 7" type="primary">rpmI</name>
    <name evidence="7" type="ORF">GCM10010170_106220</name>
</gene>
<evidence type="ECO:0000256" key="2">
    <source>
        <dbReference type="ARBA" id="ARBA00022980"/>
    </source>
</evidence>
<dbReference type="GO" id="GO:0005840">
    <property type="term" value="C:ribosome"/>
    <property type="evidence" value="ECO:0007669"/>
    <property type="project" value="UniProtKB-KW"/>
</dbReference>
<comment type="similarity">
    <text evidence="1 4 5">Belongs to the bacterial ribosomal protein bL35 family.</text>
</comment>
<dbReference type="EMBL" id="BAAARV010000132">
    <property type="protein sequence ID" value="GAA2393172.1"/>
    <property type="molecule type" value="Genomic_DNA"/>
</dbReference>
<organism evidence="7 8">
    <name type="scientific">Dactylosporangium salmoneum</name>
    <dbReference type="NCBI Taxonomy" id="53361"/>
    <lineage>
        <taxon>Bacteria</taxon>
        <taxon>Bacillati</taxon>
        <taxon>Actinomycetota</taxon>
        <taxon>Actinomycetes</taxon>
        <taxon>Micromonosporales</taxon>
        <taxon>Micromonosporaceae</taxon>
        <taxon>Dactylosporangium</taxon>
    </lineage>
</organism>
<dbReference type="Proteomes" id="UP001501444">
    <property type="component" value="Unassembled WGS sequence"/>
</dbReference>
<evidence type="ECO:0000256" key="4">
    <source>
        <dbReference type="HAMAP-Rule" id="MF_00514"/>
    </source>
</evidence>
<dbReference type="NCBIfam" id="TIGR00001">
    <property type="entry name" value="rpmI_bact"/>
    <property type="match status" value="1"/>
</dbReference>
<keyword evidence="8" id="KW-1185">Reference proteome</keyword>
<evidence type="ECO:0000256" key="1">
    <source>
        <dbReference type="ARBA" id="ARBA00006598"/>
    </source>
</evidence>
<dbReference type="PANTHER" id="PTHR33343">
    <property type="entry name" value="54S RIBOSOMAL PROTEIN BL35M"/>
    <property type="match status" value="1"/>
</dbReference>
<evidence type="ECO:0000256" key="3">
    <source>
        <dbReference type="ARBA" id="ARBA00023274"/>
    </source>
</evidence>
<dbReference type="HAMAP" id="MF_00514">
    <property type="entry name" value="Ribosomal_bL35"/>
    <property type="match status" value="1"/>
</dbReference>
<proteinExistence type="inferred from homology"/>
<dbReference type="SUPFAM" id="SSF143034">
    <property type="entry name" value="L35p-like"/>
    <property type="match status" value="1"/>
</dbReference>
<name>A0ABN3I425_9ACTN</name>
<dbReference type="PANTHER" id="PTHR33343:SF1">
    <property type="entry name" value="LARGE RIBOSOMAL SUBUNIT PROTEIN BL35M"/>
    <property type="match status" value="1"/>
</dbReference>
<evidence type="ECO:0000256" key="6">
    <source>
        <dbReference type="SAM" id="MobiDB-lite"/>
    </source>
</evidence>
<dbReference type="PRINTS" id="PR00064">
    <property type="entry name" value="RIBOSOMALL35"/>
</dbReference>